<comment type="caution">
    <text evidence="1">The sequence shown here is derived from an EMBL/GenBank/DDBJ whole genome shotgun (WGS) entry which is preliminary data.</text>
</comment>
<evidence type="ECO:0000313" key="1">
    <source>
        <dbReference type="EMBL" id="TQV90595.1"/>
    </source>
</evidence>
<name>A0A545UM99_9HYPO</name>
<dbReference type="EMBL" id="SPUK01000025">
    <property type="protein sequence ID" value="TQV90595.1"/>
    <property type="molecule type" value="Genomic_DNA"/>
</dbReference>
<dbReference type="AlphaFoldDB" id="A0A545UM99"/>
<accession>A0A545UM99</accession>
<evidence type="ECO:0000313" key="2">
    <source>
        <dbReference type="Proteomes" id="UP000315783"/>
    </source>
</evidence>
<protein>
    <submittedName>
        <fullName evidence="1">Uncharacterized protein</fullName>
    </submittedName>
</protein>
<gene>
    <name evidence="1" type="ORF">IF1G_10747</name>
</gene>
<reference evidence="1 2" key="1">
    <citation type="journal article" date="2019" name="Appl. Microbiol. Biotechnol.">
        <title>Genome sequence of Isaria javanica and comparative genome analysis insights into family S53 peptidase evolution in fungal entomopathogens.</title>
        <authorList>
            <person name="Lin R."/>
            <person name="Zhang X."/>
            <person name="Xin B."/>
            <person name="Zou M."/>
            <person name="Gao Y."/>
            <person name="Qin F."/>
            <person name="Hu Q."/>
            <person name="Xie B."/>
            <person name="Cheng X."/>
        </authorList>
    </citation>
    <scope>NUCLEOTIDE SEQUENCE [LARGE SCALE GENOMIC DNA]</scope>
    <source>
        <strain evidence="1 2">IJ1G</strain>
    </source>
</reference>
<dbReference type="Proteomes" id="UP000315783">
    <property type="component" value="Unassembled WGS sequence"/>
</dbReference>
<organism evidence="1 2">
    <name type="scientific">Cordyceps javanica</name>
    <dbReference type="NCBI Taxonomy" id="43265"/>
    <lineage>
        <taxon>Eukaryota</taxon>
        <taxon>Fungi</taxon>
        <taxon>Dikarya</taxon>
        <taxon>Ascomycota</taxon>
        <taxon>Pezizomycotina</taxon>
        <taxon>Sordariomycetes</taxon>
        <taxon>Hypocreomycetidae</taxon>
        <taxon>Hypocreales</taxon>
        <taxon>Cordycipitaceae</taxon>
        <taxon>Cordyceps</taxon>
    </lineage>
</organism>
<keyword evidence="2" id="KW-1185">Reference proteome</keyword>
<sequence>MSRFRLGVYSETMCSSPPAPSTPQSARFRYTCLGSLIIETFEANGLQASGRPAGKASFQECESGQSWMWVITVENQSTQNSNELICSRMCKPSVPLRDEQLINTYSSKIIGETSFVFVANHPEHKLAVDRTLRWMTGTMELGERATSRSPSYDFSRDKPCHRLKGKWNYLIGHMLCHQKTTVSVSVALEDLLYSVG</sequence>
<proteinExistence type="predicted"/>